<evidence type="ECO:0000313" key="1">
    <source>
        <dbReference type="EMBL" id="VXD24480.1"/>
    </source>
</evidence>
<evidence type="ECO:0000313" key="2">
    <source>
        <dbReference type="Proteomes" id="UP000184550"/>
    </source>
</evidence>
<reference evidence="1" key="1">
    <citation type="submission" date="2019-10" db="EMBL/GenBank/DDBJ databases">
        <authorList>
            <consortium name="Genoscope - CEA"/>
            <person name="William W."/>
        </authorList>
    </citation>
    <scope>NUCLEOTIDE SEQUENCE [LARGE SCALE GENOMIC DNA]</scope>
    <source>
        <strain evidence="1">BBR_PRJEB10992</strain>
    </source>
</reference>
<gene>
    <name evidence="1" type="ORF">PL8927_820073</name>
</gene>
<dbReference type="AlphaFoldDB" id="A0A7Z9BXC0"/>
<organism evidence="1 2">
    <name type="scientific">Planktothrix serta PCC 8927</name>
    <dbReference type="NCBI Taxonomy" id="671068"/>
    <lineage>
        <taxon>Bacteria</taxon>
        <taxon>Bacillati</taxon>
        <taxon>Cyanobacteriota</taxon>
        <taxon>Cyanophyceae</taxon>
        <taxon>Oscillatoriophycideae</taxon>
        <taxon>Oscillatoriales</taxon>
        <taxon>Microcoleaceae</taxon>
        <taxon>Planktothrix</taxon>
    </lineage>
</organism>
<sequence>MIMNINEKYWQIQSGRLSPRLIRQNDSKLLGLYPLNFNSNRDGLVFIPVNYHPAQPSP</sequence>
<keyword evidence="2" id="KW-1185">Reference proteome</keyword>
<protein>
    <submittedName>
        <fullName evidence="1">Phospholipase/Carboxylesterase</fullName>
    </submittedName>
</protein>
<comment type="caution">
    <text evidence="1">The sequence shown here is derived from an EMBL/GenBank/DDBJ whole genome shotgun (WGS) entry which is preliminary data.</text>
</comment>
<accession>A0A7Z9BXC0</accession>
<name>A0A7Z9BXC0_9CYAN</name>
<proteinExistence type="predicted"/>
<dbReference type="Proteomes" id="UP000184550">
    <property type="component" value="Unassembled WGS sequence"/>
</dbReference>
<dbReference type="EMBL" id="CZCU02000160">
    <property type="protein sequence ID" value="VXD24480.1"/>
    <property type="molecule type" value="Genomic_DNA"/>
</dbReference>